<evidence type="ECO:0000313" key="2">
    <source>
        <dbReference type="EMBL" id="SNR95419.1"/>
    </source>
</evidence>
<dbReference type="NCBIfam" id="TIGR01641">
    <property type="entry name" value="phageSPP1_gp7"/>
    <property type="match status" value="1"/>
</dbReference>
<protein>
    <submittedName>
        <fullName evidence="2">Phage putative head morphogenesis protein, SPP1 gp7 family</fullName>
    </submittedName>
</protein>
<dbReference type="Pfam" id="PF04233">
    <property type="entry name" value="Phage_Mu_F"/>
    <property type="match status" value="1"/>
</dbReference>
<dbReference type="EMBL" id="FZOC01000004">
    <property type="protein sequence ID" value="SNR95419.1"/>
    <property type="molecule type" value="Genomic_DNA"/>
</dbReference>
<reference evidence="2 3" key="1">
    <citation type="submission" date="2017-06" db="EMBL/GenBank/DDBJ databases">
        <authorList>
            <person name="Kim H.J."/>
            <person name="Triplett B.A."/>
        </authorList>
    </citation>
    <scope>NUCLEOTIDE SEQUENCE [LARGE SCALE GENOMIC DNA]</scope>
    <source>
        <strain evidence="2 3">DSM 13116</strain>
    </source>
</reference>
<dbReference type="InterPro" id="IPR006528">
    <property type="entry name" value="Phage_head_morphogenesis_dom"/>
</dbReference>
<feature type="domain" description="Phage head morphogenesis" evidence="1">
    <location>
        <begin position="59"/>
        <end position="188"/>
    </location>
</feature>
<sequence>MATPDVSLGFLLTLPPKDAISYLESKGAQITFNWHEVWQEAQAKAFTVTNVASLDVLEDIRGAVKQALSEGRTQKLFAKDLEPVLRAKGWWGKRTEVGADGQEKTVRMGSPARLKLIYRQNMQTAYQCGRYKQMLENADNRPWWRYVAVLDQRTRPAHRLLNGRTFRFDDAFWASHYPPNGWGCRCRVQALSETGLAREGITPESGEGNMRTRDVELVDRRTGEASVRQVTGYKIGTAPDAPTVWTDPGFSYHPGAAAYGLDMEAARRLSLVQDTGLRAQAVQALNGNPARRQAFENFARGVLDTRRGGTAQAQVVHFMRSEVAQAVREAGGEPVQVVTASAKRLLHADSAKHRRMGTAPAREDLLRLPQLLDEATAVLWDAENANLVYVCPTKEPGRVLKIVVDVPMRPKDAKGLAKLGRFDAVVNVMEIGEIDARPLAQSQLRLLWAKE</sequence>
<keyword evidence="3" id="KW-1185">Reference proteome</keyword>
<dbReference type="OrthoDB" id="9813502at2"/>
<dbReference type="AlphaFoldDB" id="A0A239AIQ0"/>
<dbReference type="RefSeq" id="WP_089274240.1">
    <property type="nucleotide sequence ID" value="NZ_FZOC01000004.1"/>
</dbReference>
<name>A0A239AIQ0_9BACT</name>
<proteinExistence type="predicted"/>
<organism evidence="2 3">
    <name type="scientific">Humidesulfovibrio mexicanus</name>
    <dbReference type="NCBI Taxonomy" id="147047"/>
    <lineage>
        <taxon>Bacteria</taxon>
        <taxon>Pseudomonadati</taxon>
        <taxon>Thermodesulfobacteriota</taxon>
        <taxon>Desulfovibrionia</taxon>
        <taxon>Desulfovibrionales</taxon>
        <taxon>Desulfovibrionaceae</taxon>
        <taxon>Humidesulfovibrio</taxon>
    </lineage>
</organism>
<evidence type="ECO:0000259" key="1">
    <source>
        <dbReference type="Pfam" id="PF04233"/>
    </source>
</evidence>
<evidence type="ECO:0000313" key="3">
    <source>
        <dbReference type="Proteomes" id="UP000198324"/>
    </source>
</evidence>
<dbReference type="Proteomes" id="UP000198324">
    <property type="component" value="Unassembled WGS sequence"/>
</dbReference>
<gene>
    <name evidence="2" type="ORF">SAMN04488503_2006</name>
</gene>
<accession>A0A239AIQ0</accession>